<name>A0A9X2MU50_9BACL</name>
<protein>
    <submittedName>
        <fullName evidence="4">DUF4367 domain-containing protein</fullName>
    </submittedName>
</protein>
<feature type="compositionally biased region" description="Low complexity" evidence="1">
    <location>
        <begin position="117"/>
        <end position="126"/>
    </location>
</feature>
<dbReference type="Proteomes" id="UP001141950">
    <property type="component" value="Unassembled WGS sequence"/>
</dbReference>
<dbReference type="RefSeq" id="WP_257450083.1">
    <property type="nucleotide sequence ID" value="NZ_JANIPJ010000018.1"/>
</dbReference>
<comment type="caution">
    <text evidence="4">The sequence shown here is derived from an EMBL/GenBank/DDBJ whole genome shotgun (WGS) entry which is preliminary data.</text>
</comment>
<reference evidence="4" key="1">
    <citation type="submission" date="2022-08" db="EMBL/GenBank/DDBJ databases">
        <title>The genomic sequence of strain Paenibacillus sp. SCIV0701.</title>
        <authorList>
            <person name="Zhao H."/>
        </authorList>
    </citation>
    <scope>NUCLEOTIDE SEQUENCE</scope>
    <source>
        <strain evidence="4">SCIV0701</strain>
    </source>
</reference>
<evidence type="ECO:0000259" key="3">
    <source>
        <dbReference type="Pfam" id="PF14285"/>
    </source>
</evidence>
<proteinExistence type="predicted"/>
<feature type="domain" description="DUF4367" evidence="3">
    <location>
        <begin position="146"/>
        <end position="259"/>
    </location>
</feature>
<feature type="transmembrane region" description="Helical" evidence="2">
    <location>
        <begin position="50"/>
        <end position="70"/>
    </location>
</feature>
<evidence type="ECO:0000313" key="4">
    <source>
        <dbReference type="EMBL" id="MCR2806535.1"/>
    </source>
</evidence>
<organism evidence="4 5">
    <name type="scientific">Paenibacillus soyae</name>
    <dbReference type="NCBI Taxonomy" id="2969249"/>
    <lineage>
        <taxon>Bacteria</taxon>
        <taxon>Bacillati</taxon>
        <taxon>Bacillota</taxon>
        <taxon>Bacilli</taxon>
        <taxon>Bacillales</taxon>
        <taxon>Paenibacillaceae</taxon>
        <taxon>Paenibacillus</taxon>
    </lineage>
</organism>
<dbReference type="EMBL" id="JANIPJ010000018">
    <property type="protein sequence ID" value="MCR2806535.1"/>
    <property type="molecule type" value="Genomic_DNA"/>
</dbReference>
<evidence type="ECO:0000256" key="2">
    <source>
        <dbReference type="SAM" id="Phobius"/>
    </source>
</evidence>
<dbReference type="Pfam" id="PF14285">
    <property type="entry name" value="DUF4367"/>
    <property type="match status" value="1"/>
</dbReference>
<keyword evidence="5" id="KW-1185">Reference proteome</keyword>
<keyword evidence="2" id="KW-0812">Transmembrane</keyword>
<accession>A0A9X2MU50</accession>
<evidence type="ECO:0000313" key="5">
    <source>
        <dbReference type="Proteomes" id="UP001141950"/>
    </source>
</evidence>
<gene>
    <name evidence="4" type="ORF">NQZ67_21875</name>
</gene>
<evidence type="ECO:0000256" key="1">
    <source>
        <dbReference type="SAM" id="MobiDB-lite"/>
    </source>
</evidence>
<keyword evidence="2" id="KW-1133">Transmembrane helix</keyword>
<sequence>MNKEEFDEWFDHAFEESVKDHNFVPDASASWERVQKQINRRNRRRKQLRTLPYVAASFLLGALIFGTPTATDAFKPFFRAYNTVVEGVNKIVFGSQQPSDVVPKTLPPPDYQGGTSGAPAASGGTSNKLSVTDPSELPDLEFEKPSIPYIPEEFVLTHIRTMKTLPDQYKYNLVRYAYTRDDGMILSIEVVKLPPGAIISSGGSTEGVVRKQLTVHGAEAFLYLGDDGWSSLEYMRNDIYVKIGGPVDEETIVRIANEMTIKD</sequence>
<feature type="region of interest" description="Disordered" evidence="1">
    <location>
        <begin position="99"/>
        <end position="135"/>
    </location>
</feature>
<keyword evidence="2" id="KW-0472">Membrane</keyword>
<dbReference type="AlphaFoldDB" id="A0A9X2MU50"/>
<dbReference type="InterPro" id="IPR025377">
    <property type="entry name" value="DUF4367"/>
</dbReference>